<organism evidence="7 8">
    <name type="scientific">Olea europaea subsp. europaea</name>
    <dbReference type="NCBI Taxonomy" id="158383"/>
    <lineage>
        <taxon>Eukaryota</taxon>
        <taxon>Viridiplantae</taxon>
        <taxon>Streptophyta</taxon>
        <taxon>Embryophyta</taxon>
        <taxon>Tracheophyta</taxon>
        <taxon>Spermatophyta</taxon>
        <taxon>Magnoliopsida</taxon>
        <taxon>eudicotyledons</taxon>
        <taxon>Gunneridae</taxon>
        <taxon>Pentapetalae</taxon>
        <taxon>asterids</taxon>
        <taxon>lamiids</taxon>
        <taxon>Lamiales</taxon>
        <taxon>Oleaceae</taxon>
        <taxon>Oleeae</taxon>
        <taxon>Olea</taxon>
    </lineage>
</organism>
<dbReference type="CDD" id="cd18914">
    <property type="entry name" value="bHLH_AtORG2_like"/>
    <property type="match status" value="1"/>
</dbReference>
<keyword evidence="8" id="KW-1185">Reference proteome</keyword>
<dbReference type="EMBL" id="CACTIH010007925">
    <property type="protein sequence ID" value="CAA3018761.1"/>
    <property type="molecule type" value="Genomic_DNA"/>
</dbReference>
<comment type="subcellular location">
    <subcellularLocation>
        <location evidence="1">Nucleus</location>
    </subcellularLocation>
</comment>
<keyword evidence="3" id="KW-0238">DNA-binding</keyword>
<keyword evidence="2" id="KW-0805">Transcription regulation</keyword>
<comment type="caution">
    <text evidence="7">The sequence shown here is derived from an EMBL/GenBank/DDBJ whole genome shotgun (WGS) entry which is preliminary data.</text>
</comment>
<dbReference type="PROSITE" id="PS50888">
    <property type="entry name" value="BHLH"/>
    <property type="match status" value="1"/>
</dbReference>
<dbReference type="Pfam" id="PF00010">
    <property type="entry name" value="HLH"/>
    <property type="match status" value="1"/>
</dbReference>
<dbReference type="FunFam" id="4.10.280.10:FF:000074">
    <property type="entry name" value="Transcription factor ORG2"/>
    <property type="match status" value="1"/>
</dbReference>
<accession>A0A8S0UNI2</accession>
<keyword evidence="4" id="KW-0804">Transcription</keyword>
<name>A0A8S0UNI2_OLEEU</name>
<evidence type="ECO:0000259" key="6">
    <source>
        <dbReference type="PROSITE" id="PS50888"/>
    </source>
</evidence>
<feature type="domain" description="BHLH" evidence="6">
    <location>
        <begin position="52"/>
        <end position="104"/>
    </location>
</feature>
<dbReference type="InterPro" id="IPR011598">
    <property type="entry name" value="bHLH_dom"/>
</dbReference>
<dbReference type="PANTHER" id="PTHR13935:SF41">
    <property type="entry name" value="TRANSCRIPTION FACTOR ORG2-RELATED"/>
    <property type="match status" value="1"/>
</dbReference>
<dbReference type="GO" id="GO:0046983">
    <property type="term" value="F:protein dimerization activity"/>
    <property type="evidence" value="ECO:0007669"/>
    <property type="project" value="InterPro"/>
</dbReference>
<evidence type="ECO:0000256" key="3">
    <source>
        <dbReference type="ARBA" id="ARBA00023125"/>
    </source>
</evidence>
<dbReference type="GO" id="GO:0090575">
    <property type="term" value="C:RNA polymerase II transcription regulator complex"/>
    <property type="evidence" value="ECO:0007669"/>
    <property type="project" value="TreeGrafter"/>
</dbReference>
<reference evidence="7 8" key="1">
    <citation type="submission" date="2019-12" db="EMBL/GenBank/DDBJ databases">
        <authorList>
            <person name="Alioto T."/>
            <person name="Alioto T."/>
            <person name="Gomez Garrido J."/>
        </authorList>
    </citation>
    <scope>NUCLEOTIDE SEQUENCE [LARGE SCALE GENOMIC DNA]</scope>
</reference>
<gene>
    <name evidence="7" type="ORF">OLEA9_A068598</name>
</gene>
<dbReference type="SUPFAM" id="SSF47459">
    <property type="entry name" value="HLH, helix-loop-helix DNA-binding domain"/>
    <property type="match status" value="1"/>
</dbReference>
<dbReference type="InterPro" id="IPR036638">
    <property type="entry name" value="HLH_DNA-bd_sf"/>
</dbReference>
<sequence length="229" mass="25775">MLAPSPSMFSNMGCFTDDPISSHEHNNMYTETKGFESTSFGENGTNLNFIKAKKLDHNASEHNRRQKMNGLYSSLRSLLPATDQTKKLSIPATVSRVLKYIPELQKEVDGLIQKKEELLSITSRKEGFNYHEGLRDGSSQSSSTSNVSVRPVGNGEILIQMSSAEVRRISVSEVLKDLEENGMVLLNASTFQSAGMIFYSMHFQMQGNPRLELPILRERLMFSLFERTN</sequence>
<proteinExistence type="predicted"/>
<dbReference type="PANTHER" id="PTHR13935">
    <property type="entry name" value="ACHAETE-SCUTE TRANSCRIPTION FACTOR-RELATED"/>
    <property type="match status" value="1"/>
</dbReference>
<protein>
    <submittedName>
        <fullName evidence="7">Transcription factor ORG2-like</fullName>
    </submittedName>
</protein>
<dbReference type="InterPro" id="IPR015660">
    <property type="entry name" value="MASH1/Ascl1a-like"/>
</dbReference>
<evidence type="ECO:0000256" key="4">
    <source>
        <dbReference type="ARBA" id="ARBA00023163"/>
    </source>
</evidence>
<dbReference type="GO" id="GO:0000977">
    <property type="term" value="F:RNA polymerase II transcription regulatory region sequence-specific DNA binding"/>
    <property type="evidence" value="ECO:0007669"/>
    <property type="project" value="TreeGrafter"/>
</dbReference>
<dbReference type="OrthoDB" id="6106870at2759"/>
<keyword evidence="5" id="KW-0539">Nucleus</keyword>
<dbReference type="GO" id="GO:0000981">
    <property type="term" value="F:DNA-binding transcription factor activity, RNA polymerase II-specific"/>
    <property type="evidence" value="ECO:0007669"/>
    <property type="project" value="TreeGrafter"/>
</dbReference>
<dbReference type="Proteomes" id="UP000594638">
    <property type="component" value="Unassembled WGS sequence"/>
</dbReference>
<dbReference type="Gramene" id="OE9A068598T1">
    <property type="protein sequence ID" value="OE9A068598C1"/>
    <property type="gene ID" value="OE9A068598"/>
</dbReference>
<dbReference type="SMART" id="SM00353">
    <property type="entry name" value="HLH"/>
    <property type="match status" value="1"/>
</dbReference>
<dbReference type="Gene3D" id="4.10.280.10">
    <property type="entry name" value="Helix-loop-helix DNA-binding domain"/>
    <property type="match status" value="1"/>
</dbReference>
<evidence type="ECO:0000256" key="5">
    <source>
        <dbReference type="ARBA" id="ARBA00023242"/>
    </source>
</evidence>
<evidence type="ECO:0000256" key="1">
    <source>
        <dbReference type="ARBA" id="ARBA00004123"/>
    </source>
</evidence>
<dbReference type="GO" id="GO:0010106">
    <property type="term" value="P:cellular response to iron ion starvation"/>
    <property type="evidence" value="ECO:0007669"/>
    <property type="project" value="UniProtKB-ARBA"/>
</dbReference>
<evidence type="ECO:0000256" key="2">
    <source>
        <dbReference type="ARBA" id="ARBA00023015"/>
    </source>
</evidence>
<evidence type="ECO:0000313" key="8">
    <source>
        <dbReference type="Proteomes" id="UP000594638"/>
    </source>
</evidence>
<dbReference type="AlphaFoldDB" id="A0A8S0UNI2"/>
<evidence type="ECO:0000313" key="7">
    <source>
        <dbReference type="EMBL" id="CAA3018761.1"/>
    </source>
</evidence>